<dbReference type="AlphaFoldDB" id="A0A1V6T8C0"/>
<evidence type="ECO:0000256" key="1">
    <source>
        <dbReference type="ARBA" id="ARBA00022801"/>
    </source>
</evidence>
<accession>A0A1V6T8C0</accession>
<evidence type="ECO:0000313" key="3">
    <source>
        <dbReference type="EMBL" id="OQE22565.1"/>
    </source>
</evidence>
<reference evidence="4" key="1">
    <citation type="journal article" date="2017" name="Nat. Microbiol.">
        <title>Global analysis of biosynthetic gene clusters reveals vast potential of secondary metabolite production in Penicillium species.</title>
        <authorList>
            <person name="Nielsen J.C."/>
            <person name="Grijseels S."/>
            <person name="Prigent S."/>
            <person name="Ji B."/>
            <person name="Dainat J."/>
            <person name="Nielsen K.F."/>
            <person name="Frisvad J.C."/>
            <person name="Workman M."/>
            <person name="Nielsen J."/>
        </authorList>
    </citation>
    <scope>NUCLEOTIDE SEQUENCE [LARGE SCALE GENOMIC DNA]</scope>
    <source>
        <strain evidence="4">IBT 24891</strain>
    </source>
</reference>
<dbReference type="Gene3D" id="3.40.50.1820">
    <property type="entry name" value="alpha/beta hydrolase"/>
    <property type="match status" value="1"/>
</dbReference>
<feature type="domain" description="Alpha/beta hydrolase fold-3" evidence="2">
    <location>
        <begin position="62"/>
        <end position="273"/>
    </location>
</feature>
<dbReference type="InterPro" id="IPR013094">
    <property type="entry name" value="AB_hydrolase_3"/>
</dbReference>
<dbReference type="EMBL" id="MLKD01000010">
    <property type="protein sequence ID" value="OQE22565.1"/>
    <property type="molecule type" value="Genomic_DNA"/>
</dbReference>
<dbReference type="PANTHER" id="PTHR48081:SF8">
    <property type="entry name" value="ALPHA_BETA HYDROLASE FOLD-3 DOMAIN-CONTAINING PROTEIN-RELATED"/>
    <property type="match status" value="1"/>
</dbReference>
<dbReference type="OrthoDB" id="408631at2759"/>
<name>A0A1V6T8C0_9EURO</name>
<comment type="caution">
    <text evidence="3">The sequence shown here is derived from an EMBL/GenBank/DDBJ whole genome shotgun (WGS) entry which is preliminary data.</text>
</comment>
<dbReference type="Proteomes" id="UP000191285">
    <property type="component" value="Unassembled WGS sequence"/>
</dbReference>
<keyword evidence="4" id="KW-1185">Reference proteome</keyword>
<organism evidence="3 4">
    <name type="scientific">Penicillium steckii</name>
    <dbReference type="NCBI Taxonomy" id="303698"/>
    <lineage>
        <taxon>Eukaryota</taxon>
        <taxon>Fungi</taxon>
        <taxon>Dikarya</taxon>
        <taxon>Ascomycota</taxon>
        <taxon>Pezizomycotina</taxon>
        <taxon>Eurotiomycetes</taxon>
        <taxon>Eurotiomycetidae</taxon>
        <taxon>Eurotiales</taxon>
        <taxon>Aspergillaceae</taxon>
        <taxon>Penicillium</taxon>
    </lineage>
</organism>
<dbReference type="GO" id="GO:0016787">
    <property type="term" value="F:hydrolase activity"/>
    <property type="evidence" value="ECO:0007669"/>
    <property type="project" value="UniProtKB-KW"/>
</dbReference>
<protein>
    <recommendedName>
        <fullName evidence="2">Alpha/beta hydrolase fold-3 domain-containing protein</fullName>
    </recommendedName>
</protein>
<dbReference type="SUPFAM" id="SSF53474">
    <property type="entry name" value="alpha/beta-Hydrolases"/>
    <property type="match status" value="1"/>
</dbReference>
<dbReference type="GO" id="GO:0017000">
    <property type="term" value="P:antibiotic biosynthetic process"/>
    <property type="evidence" value="ECO:0007669"/>
    <property type="project" value="UniProtKB-ARBA"/>
</dbReference>
<gene>
    <name evidence="3" type="ORF">PENSTE_c010G09375</name>
</gene>
<evidence type="ECO:0000259" key="2">
    <source>
        <dbReference type="Pfam" id="PF07859"/>
    </source>
</evidence>
<dbReference type="InterPro" id="IPR050300">
    <property type="entry name" value="GDXG_lipolytic_enzyme"/>
</dbReference>
<dbReference type="GO" id="GO:0072330">
    <property type="term" value="P:monocarboxylic acid biosynthetic process"/>
    <property type="evidence" value="ECO:0007669"/>
    <property type="project" value="UniProtKB-ARBA"/>
</dbReference>
<proteinExistence type="predicted"/>
<dbReference type="PANTHER" id="PTHR48081">
    <property type="entry name" value="AB HYDROLASE SUPERFAMILY PROTEIN C4A8.06C"/>
    <property type="match status" value="1"/>
</dbReference>
<dbReference type="STRING" id="303698.A0A1V6T8C0"/>
<sequence>MGVSYAYHKVIAGFLRALVKPRLHLHPKPDDTIFIPSRDAGRTIRANVYKSSNATQPNPVLINFCGSGGVLPTYGNDDEYCRLVASQTRYTVLDVQYRLAPEHPFPAAFQDAEDVIDWVRSQRDSFDTSEISLSGFSSGGNLALSVSSASTHFCQEGQPSIFHAVISLYGPTNMALSTPEKPQVDYSNWIMRKIFPPFSHLCHKCQGIDKIDSRDSRLSPLFTDPRNFPDNVLTITASQCSFALEAEELTKKIDSIDGKFAVYKRMEGCAHGWDKEAIRGTSQCAAKEEAYSLVISMLQGKNDALLTNVKSKE</sequence>
<evidence type="ECO:0000313" key="4">
    <source>
        <dbReference type="Proteomes" id="UP000191285"/>
    </source>
</evidence>
<dbReference type="InterPro" id="IPR029058">
    <property type="entry name" value="AB_hydrolase_fold"/>
</dbReference>
<keyword evidence="1" id="KW-0378">Hydrolase</keyword>
<dbReference type="Pfam" id="PF07859">
    <property type="entry name" value="Abhydrolase_3"/>
    <property type="match status" value="1"/>
</dbReference>